<keyword evidence="9" id="KW-0472">Membrane</keyword>
<dbReference type="InterPro" id="IPR000276">
    <property type="entry name" value="GPCR_Rhodpsn"/>
</dbReference>
<evidence type="ECO:0000313" key="14">
    <source>
        <dbReference type="Proteomes" id="UP000765507"/>
    </source>
</evidence>
<gene>
    <name evidence="13" type="ORF">G0U57_013467</name>
</gene>
<dbReference type="GO" id="GO:0004930">
    <property type="term" value="F:G protein-coupled receptor activity"/>
    <property type="evidence" value="ECO:0007669"/>
    <property type="project" value="UniProtKB-KW"/>
</dbReference>
<dbReference type="InterPro" id="IPR050125">
    <property type="entry name" value="GPCR_opsins"/>
</dbReference>
<dbReference type="PROSITE" id="PS00238">
    <property type="entry name" value="OPSIN"/>
    <property type="match status" value="1"/>
</dbReference>
<keyword evidence="5" id="KW-0681">Retinal protein</keyword>
<dbReference type="Proteomes" id="UP000765507">
    <property type="component" value="Unassembled WGS sequence"/>
</dbReference>
<accession>A0A8T1SAW7</accession>
<keyword evidence="8" id="KW-0297">G-protein coupled receptor</keyword>
<dbReference type="PANTHER" id="PTHR24240">
    <property type="entry name" value="OPSIN"/>
    <property type="match status" value="1"/>
</dbReference>
<evidence type="ECO:0000313" key="13">
    <source>
        <dbReference type="EMBL" id="KAG6925764.1"/>
    </source>
</evidence>
<dbReference type="InterPro" id="IPR017452">
    <property type="entry name" value="GPCR_Rhodpsn_7TM"/>
</dbReference>
<evidence type="ECO:0000256" key="10">
    <source>
        <dbReference type="ARBA" id="ARBA00023170"/>
    </source>
</evidence>
<evidence type="ECO:0000256" key="7">
    <source>
        <dbReference type="ARBA" id="ARBA00022991"/>
    </source>
</evidence>
<dbReference type="Gene3D" id="1.20.1070.10">
    <property type="entry name" value="Rhodopsin 7-helix transmembrane proteins"/>
    <property type="match status" value="1"/>
</dbReference>
<reference evidence="13 14" key="1">
    <citation type="journal article" date="2020" name="G3 (Bethesda)">
        <title>Draft Genome of the Common Snapping Turtle, Chelydra serpentina, a Model for Phenotypic Plasticity in Reptiles.</title>
        <authorList>
            <person name="Das D."/>
            <person name="Singh S.K."/>
            <person name="Bierstedt J."/>
            <person name="Erickson A."/>
            <person name="Galli G.L.J."/>
            <person name="Crossley D.A. 2nd"/>
            <person name="Rhen T."/>
        </authorList>
    </citation>
    <scope>NUCLEOTIDE SEQUENCE [LARGE SCALE GENOMIC DNA]</scope>
    <source>
        <strain evidence="13">KW</strain>
    </source>
</reference>
<sequence length="76" mass="8412">MVVVMVICFLLCWLPYGIMALIATFGKPGLITPSASIIPSILAKSSTVYNPVIYIFLNKQVSKVISLRFVLMQYVS</sequence>
<dbReference type="PROSITE" id="PS50262">
    <property type="entry name" value="G_PROTEIN_RECEP_F1_2"/>
    <property type="match status" value="1"/>
</dbReference>
<protein>
    <submittedName>
        <fullName evidence="13">Opsin, pineal</fullName>
    </submittedName>
</protein>
<evidence type="ECO:0000256" key="3">
    <source>
        <dbReference type="ARBA" id="ARBA00022606"/>
    </source>
</evidence>
<keyword evidence="4" id="KW-0812">Transmembrane</keyword>
<comment type="caution">
    <text evidence="13">The sequence shown here is derived from an EMBL/GenBank/DDBJ whole genome shotgun (WGS) entry which is preliminary data.</text>
</comment>
<keyword evidence="11" id="KW-0807">Transducer</keyword>
<keyword evidence="3" id="KW-0716">Sensory transduction</keyword>
<dbReference type="GO" id="GO:0016020">
    <property type="term" value="C:membrane"/>
    <property type="evidence" value="ECO:0007669"/>
    <property type="project" value="UniProtKB-SubCell"/>
</dbReference>
<evidence type="ECO:0000256" key="8">
    <source>
        <dbReference type="ARBA" id="ARBA00023040"/>
    </source>
</evidence>
<evidence type="ECO:0000256" key="1">
    <source>
        <dbReference type="ARBA" id="ARBA00004141"/>
    </source>
</evidence>
<dbReference type="SUPFAM" id="SSF81321">
    <property type="entry name" value="Family A G protein-coupled receptor-like"/>
    <property type="match status" value="1"/>
</dbReference>
<dbReference type="Pfam" id="PF00001">
    <property type="entry name" value="7tm_1"/>
    <property type="match status" value="1"/>
</dbReference>
<dbReference type="GO" id="GO:0007602">
    <property type="term" value="P:phototransduction"/>
    <property type="evidence" value="ECO:0007669"/>
    <property type="project" value="UniProtKB-KW"/>
</dbReference>
<keyword evidence="7" id="KW-0157">Chromophore</keyword>
<evidence type="ECO:0000256" key="9">
    <source>
        <dbReference type="ARBA" id="ARBA00023136"/>
    </source>
</evidence>
<dbReference type="InterPro" id="IPR027430">
    <property type="entry name" value="Retinal_BS"/>
</dbReference>
<dbReference type="AlphaFoldDB" id="A0A8T1SAW7"/>
<keyword evidence="6" id="KW-1133">Transmembrane helix</keyword>
<name>A0A8T1SAW7_CHESE</name>
<evidence type="ECO:0000256" key="2">
    <source>
        <dbReference type="ARBA" id="ARBA00022543"/>
    </source>
</evidence>
<organism evidence="13 14">
    <name type="scientific">Chelydra serpentina</name>
    <name type="common">Snapping turtle</name>
    <name type="synonym">Testudo serpentina</name>
    <dbReference type="NCBI Taxonomy" id="8475"/>
    <lineage>
        <taxon>Eukaryota</taxon>
        <taxon>Metazoa</taxon>
        <taxon>Chordata</taxon>
        <taxon>Craniata</taxon>
        <taxon>Vertebrata</taxon>
        <taxon>Euteleostomi</taxon>
        <taxon>Archelosauria</taxon>
        <taxon>Testudinata</taxon>
        <taxon>Testudines</taxon>
        <taxon>Cryptodira</taxon>
        <taxon>Durocryptodira</taxon>
        <taxon>Americhelydia</taxon>
        <taxon>Chelydroidea</taxon>
        <taxon>Chelydridae</taxon>
        <taxon>Chelydra</taxon>
    </lineage>
</organism>
<dbReference type="GO" id="GO:0009881">
    <property type="term" value="F:photoreceptor activity"/>
    <property type="evidence" value="ECO:0007669"/>
    <property type="project" value="UniProtKB-KW"/>
</dbReference>
<dbReference type="OrthoDB" id="2101615at2759"/>
<keyword evidence="14" id="KW-1185">Reference proteome</keyword>
<comment type="subcellular location">
    <subcellularLocation>
        <location evidence="1">Membrane</location>
        <topology evidence="1">Multi-pass membrane protein</topology>
    </subcellularLocation>
</comment>
<dbReference type="EMBL" id="JAHGAV010000373">
    <property type="protein sequence ID" value="KAG6925764.1"/>
    <property type="molecule type" value="Genomic_DNA"/>
</dbReference>
<proteinExistence type="predicted"/>
<keyword evidence="10" id="KW-0675">Receptor</keyword>
<evidence type="ECO:0000256" key="4">
    <source>
        <dbReference type="ARBA" id="ARBA00022692"/>
    </source>
</evidence>
<evidence type="ECO:0000259" key="12">
    <source>
        <dbReference type="PROSITE" id="PS50262"/>
    </source>
</evidence>
<evidence type="ECO:0000256" key="6">
    <source>
        <dbReference type="ARBA" id="ARBA00022989"/>
    </source>
</evidence>
<evidence type="ECO:0000256" key="5">
    <source>
        <dbReference type="ARBA" id="ARBA00022925"/>
    </source>
</evidence>
<evidence type="ECO:0000256" key="11">
    <source>
        <dbReference type="ARBA" id="ARBA00023224"/>
    </source>
</evidence>
<keyword evidence="2" id="KW-0600">Photoreceptor protein</keyword>
<feature type="domain" description="G-protein coupled receptors family 1 profile" evidence="12">
    <location>
        <begin position="1"/>
        <end position="54"/>
    </location>
</feature>